<dbReference type="Pfam" id="PF00561">
    <property type="entry name" value="Abhydrolase_1"/>
    <property type="match status" value="1"/>
</dbReference>
<dbReference type="PANTHER" id="PTHR43798:SF31">
    <property type="entry name" value="AB HYDROLASE SUPERFAMILY PROTEIN YCLE"/>
    <property type="match status" value="1"/>
</dbReference>
<dbReference type="InterPro" id="IPR050266">
    <property type="entry name" value="AB_hydrolase_sf"/>
</dbReference>
<dbReference type="GO" id="GO:0016787">
    <property type="term" value="F:hydrolase activity"/>
    <property type="evidence" value="ECO:0007669"/>
    <property type="project" value="UniProtKB-KW"/>
</dbReference>
<evidence type="ECO:0000256" key="1">
    <source>
        <dbReference type="ARBA" id="ARBA00022801"/>
    </source>
</evidence>
<gene>
    <name evidence="3" type="ORF">V0288_24115</name>
</gene>
<dbReference type="InterPro" id="IPR000073">
    <property type="entry name" value="AB_hydrolase_1"/>
</dbReference>
<accession>A0AAW9R206</accession>
<sequence length="282" mass="31757">MPTIEIAGVSHRYELFSPNPRRSALVFIHGWLLSHRYWQPLIDILSPRYPCLVYDLRGFGESRAAVPGSAYTLESYATDLEILLDRLNVDSAWLIGHSLGGSIALWGARACPERVKGVICLNSGGGIYLKEEFERFREAGRQILQRRPGWLPKVPFIDLLFSRMMVKQTLEPRWGKLRALDFVRADHDAALGSLLETTTKDEVHLLPRIVSRLSQPVYFLAGKDDPIMELKYVTHLASFHYLFEMGGKNVIELPDCGHFAMLEQTTLVAEAIATILADHGGI</sequence>
<keyword evidence="4" id="KW-1185">Reference proteome</keyword>
<dbReference type="InterPro" id="IPR029058">
    <property type="entry name" value="AB_hydrolase_fold"/>
</dbReference>
<dbReference type="RefSeq" id="WP_332867703.1">
    <property type="nucleotide sequence ID" value="NZ_JBAFSM010000082.1"/>
</dbReference>
<organism evidence="3 4">
    <name type="scientific">Pannus brasiliensis CCIBt3594</name>
    <dbReference type="NCBI Taxonomy" id="1427578"/>
    <lineage>
        <taxon>Bacteria</taxon>
        <taxon>Bacillati</taxon>
        <taxon>Cyanobacteriota</taxon>
        <taxon>Cyanophyceae</taxon>
        <taxon>Oscillatoriophycideae</taxon>
        <taxon>Chroococcales</taxon>
        <taxon>Microcystaceae</taxon>
        <taxon>Pannus</taxon>
    </lineage>
</organism>
<reference evidence="3 4" key="1">
    <citation type="submission" date="2024-01" db="EMBL/GenBank/DDBJ databases">
        <title>Genomic insights into the taxonomy and metabolism of the cyanobacterium Pannus brasiliensis CCIBt3594.</title>
        <authorList>
            <person name="Machado M."/>
            <person name="Botero N.B."/>
            <person name="Andreote A.P.D."/>
            <person name="Feitosa A.M.T."/>
            <person name="Popin R."/>
            <person name="Sivonen K."/>
            <person name="Fiore M.F."/>
        </authorList>
    </citation>
    <scope>NUCLEOTIDE SEQUENCE [LARGE SCALE GENOMIC DNA]</scope>
    <source>
        <strain evidence="3 4">CCIBt3594</strain>
    </source>
</reference>
<evidence type="ECO:0000259" key="2">
    <source>
        <dbReference type="Pfam" id="PF00561"/>
    </source>
</evidence>
<dbReference type="InterPro" id="IPR000639">
    <property type="entry name" value="Epox_hydrolase-like"/>
</dbReference>
<dbReference type="PRINTS" id="PR00111">
    <property type="entry name" value="ABHYDROLASE"/>
</dbReference>
<proteinExistence type="predicted"/>
<dbReference type="Proteomes" id="UP001328733">
    <property type="component" value="Unassembled WGS sequence"/>
</dbReference>
<dbReference type="SUPFAM" id="SSF53474">
    <property type="entry name" value="alpha/beta-Hydrolases"/>
    <property type="match status" value="1"/>
</dbReference>
<name>A0AAW9R206_9CHRO</name>
<comment type="caution">
    <text evidence="3">The sequence shown here is derived from an EMBL/GenBank/DDBJ whole genome shotgun (WGS) entry which is preliminary data.</text>
</comment>
<protein>
    <submittedName>
        <fullName evidence="3">Alpha/beta hydrolase</fullName>
    </submittedName>
</protein>
<dbReference type="EMBL" id="JBAFSM010000082">
    <property type="protein sequence ID" value="MEG3440234.1"/>
    <property type="molecule type" value="Genomic_DNA"/>
</dbReference>
<feature type="domain" description="AB hydrolase-1" evidence="2">
    <location>
        <begin position="24"/>
        <end position="263"/>
    </location>
</feature>
<evidence type="ECO:0000313" key="4">
    <source>
        <dbReference type="Proteomes" id="UP001328733"/>
    </source>
</evidence>
<dbReference type="PANTHER" id="PTHR43798">
    <property type="entry name" value="MONOACYLGLYCEROL LIPASE"/>
    <property type="match status" value="1"/>
</dbReference>
<dbReference type="Gene3D" id="3.40.50.1820">
    <property type="entry name" value="alpha/beta hydrolase"/>
    <property type="match status" value="1"/>
</dbReference>
<dbReference type="GO" id="GO:0016020">
    <property type="term" value="C:membrane"/>
    <property type="evidence" value="ECO:0007669"/>
    <property type="project" value="TreeGrafter"/>
</dbReference>
<dbReference type="PRINTS" id="PR00412">
    <property type="entry name" value="EPOXHYDRLASE"/>
</dbReference>
<dbReference type="AlphaFoldDB" id="A0AAW9R206"/>
<evidence type="ECO:0000313" key="3">
    <source>
        <dbReference type="EMBL" id="MEG3440234.1"/>
    </source>
</evidence>
<keyword evidence="1 3" id="KW-0378">Hydrolase</keyword>